<dbReference type="Gene3D" id="3.90.176.10">
    <property type="entry name" value="Toxin ADP-ribosyltransferase, Chain A, domain 1"/>
    <property type="match status" value="1"/>
</dbReference>
<feature type="compositionally biased region" description="Acidic residues" evidence="11">
    <location>
        <begin position="309"/>
        <end position="322"/>
    </location>
</feature>
<proteinExistence type="inferred from homology"/>
<dbReference type="Pfam" id="PF01129">
    <property type="entry name" value="ART"/>
    <property type="match status" value="1"/>
</dbReference>
<dbReference type="SUPFAM" id="SSF56399">
    <property type="entry name" value="ADP-ribosylation"/>
    <property type="match status" value="1"/>
</dbReference>
<dbReference type="Proteomes" id="UP000663854">
    <property type="component" value="Unassembled WGS sequence"/>
</dbReference>
<comment type="catalytic activity">
    <reaction evidence="9 10">
        <text>L-arginyl-[protein] + NAD(+) = N(omega)-(ADP-D-ribosyl)-L-arginyl-[protein] + nicotinamide + H(+)</text>
        <dbReference type="Rhea" id="RHEA:19149"/>
        <dbReference type="Rhea" id="RHEA-COMP:10532"/>
        <dbReference type="Rhea" id="RHEA-COMP:15087"/>
        <dbReference type="ChEBI" id="CHEBI:15378"/>
        <dbReference type="ChEBI" id="CHEBI:17154"/>
        <dbReference type="ChEBI" id="CHEBI:29965"/>
        <dbReference type="ChEBI" id="CHEBI:57540"/>
        <dbReference type="ChEBI" id="CHEBI:142554"/>
        <dbReference type="EC" id="2.4.2.31"/>
    </reaction>
</comment>
<evidence type="ECO:0000256" key="7">
    <source>
        <dbReference type="ARBA" id="ARBA00022695"/>
    </source>
</evidence>
<keyword evidence="5 10" id="KW-0328">Glycosyltransferase</keyword>
<sequence length="322" mass="37333">MHHIRQDRFFNLLPGVTDEQFKNSQFLKLYDQTERCPSCSSVINSLLTLQVINNRSHPILRSIKNEPDAYDTIKVYTSNFDFGSMKFYKYVNEQLMNDDKKILANLIPFIRRATNQINHNSTTEDCILYRGMHLNDQQRQFFTIGKFFRFPGFTTTTENIEVARSFGNTLFEIHILAPCHQVINVTNISYYEEEREWLFSPYSRFQVTGKKDEFIILQSVDNLLDIDENSSDNNEDKYSSDTDETDFVDSEISETREITSQNDDEDNTDSNDDEDDLINGTTSQSSDQSESNDDTQNSSDGNSVKSSDDSETDYSSDEDREF</sequence>
<name>A0A814REP5_9BILA</name>
<comment type="caution">
    <text evidence="12">The sequence shown here is derived from an EMBL/GenBank/DDBJ whole genome shotgun (WGS) entry which is preliminary data.</text>
</comment>
<dbReference type="InterPro" id="IPR050999">
    <property type="entry name" value="ADP-ribosyltransferase_ARG"/>
</dbReference>
<dbReference type="PANTHER" id="PTHR10339:SF25">
    <property type="entry name" value="SECRETED EXOENZYME S"/>
    <property type="match status" value="1"/>
</dbReference>
<comment type="similarity">
    <text evidence="2 10">Belongs to the Arg-specific ADP-ribosyltransferase family.</text>
</comment>
<organism evidence="12 14">
    <name type="scientific">Rotaria sordida</name>
    <dbReference type="NCBI Taxonomy" id="392033"/>
    <lineage>
        <taxon>Eukaryota</taxon>
        <taxon>Metazoa</taxon>
        <taxon>Spiralia</taxon>
        <taxon>Gnathifera</taxon>
        <taxon>Rotifera</taxon>
        <taxon>Eurotatoria</taxon>
        <taxon>Bdelloidea</taxon>
        <taxon>Philodinida</taxon>
        <taxon>Philodinidae</taxon>
        <taxon>Rotaria</taxon>
    </lineage>
</organism>
<dbReference type="EMBL" id="CAJNOH010000830">
    <property type="protein sequence ID" value="CAF1132466.1"/>
    <property type="molecule type" value="Genomic_DNA"/>
</dbReference>
<accession>A0A814REP5</accession>
<feature type="compositionally biased region" description="Acidic residues" evidence="11">
    <location>
        <begin position="262"/>
        <end position="277"/>
    </location>
</feature>
<keyword evidence="10" id="KW-0520">NAD</keyword>
<dbReference type="PANTHER" id="PTHR10339">
    <property type="entry name" value="ADP-RIBOSYLTRANSFERASE"/>
    <property type="match status" value="1"/>
</dbReference>
<dbReference type="Proteomes" id="UP000663870">
    <property type="component" value="Unassembled WGS sequence"/>
</dbReference>
<evidence type="ECO:0000313" key="15">
    <source>
        <dbReference type="Proteomes" id="UP000663870"/>
    </source>
</evidence>
<comment type="subcellular location">
    <subcellularLocation>
        <location evidence="1">Secreted</location>
    </subcellularLocation>
</comment>
<reference evidence="12" key="1">
    <citation type="submission" date="2021-02" db="EMBL/GenBank/DDBJ databases">
        <authorList>
            <person name="Nowell W R."/>
        </authorList>
    </citation>
    <scope>NUCLEOTIDE SEQUENCE</scope>
</reference>
<keyword evidence="10" id="KW-0521">NADP</keyword>
<evidence type="ECO:0000256" key="10">
    <source>
        <dbReference type="RuleBase" id="RU361228"/>
    </source>
</evidence>
<keyword evidence="3" id="KW-0964">Secreted</keyword>
<protein>
    <recommendedName>
        <fullName evidence="10">NAD(P)(+)--arginine ADP-ribosyltransferase</fullName>
        <ecNumber evidence="10">2.4.2.31</ecNumber>
    </recommendedName>
    <alternativeName>
        <fullName evidence="10">Mono(ADP-ribosyl)transferase</fullName>
    </alternativeName>
</protein>
<evidence type="ECO:0000313" key="13">
    <source>
        <dbReference type="EMBL" id="CAF1356450.1"/>
    </source>
</evidence>
<dbReference type="PROSITE" id="PS51996">
    <property type="entry name" value="TR_MART"/>
    <property type="match status" value="1"/>
</dbReference>
<dbReference type="AlphaFoldDB" id="A0A814REP5"/>
<dbReference type="GO" id="GO:0003950">
    <property type="term" value="F:NAD+ poly-ADP-ribosyltransferase activity"/>
    <property type="evidence" value="ECO:0007669"/>
    <property type="project" value="TreeGrafter"/>
</dbReference>
<gene>
    <name evidence="13" type="ORF">JXQ802_LOCUS32380</name>
    <name evidence="12" type="ORF">PYM288_LOCUS21290</name>
</gene>
<feature type="region of interest" description="Disordered" evidence="11">
    <location>
        <begin position="226"/>
        <end position="322"/>
    </location>
</feature>
<keyword evidence="8" id="KW-0843">Virulence</keyword>
<dbReference type="GO" id="GO:0106274">
    <property type="term" value="F:NAD+-protein-arginine ADP-ribosyltransferase activity"/>
    <property type="evidence" value="ECO:0007669"/>
    <property type="project" value="UniProtKB-EC"/>
</dbReference>
<keyword evidence="6 10" id="KW-0808">Transferase</keyword>
<evidence type="ECO:0000256" key="2">
    <source>
        <dbReference type="ARBA" id="ARBA00009558"/>
    </source>
</evidence>
<dbReference type="InterPro" id="IPR000768">
    <property type="entry name" value="ART"/>
</dbReference>
<evidence type="ECO:0000313" key="12">
    <source>
        <dbReference type="EMBL" id="CAF1132466.1"/>
    </source>
</evidence>
<dbReference type="GO" id="GO:0005576">
    <property type="term" value="C:extracellular region"/>
    <property type="evidence" value="ECO:0007669"/>
    <property type="project" value="UniProtKB-SubCell"/>
</dbReference>
<dbReference type="EMBL" id="CAJNOL010001422">
    <property type="protein sequence ID" value="CAF1356450.1"/>
    <property type="molecule type" value="Genomic_DNA"/>
</dbReference>
<evidence type="ECO:0000256" key="5">
    <source>
        <dbReference type="ARBA" id="ARBA00022676"/>
    </source>
</evidence>
<keyword evidence="15" id="KW-1185">Reference proteome</keyword>
<feature type="compositionally biased region" description="Acidic residues" evidence="11">
    <location>
        <begin position="241"/>
        <end position="252"/>
    </location>
</feature>
<evidence type="ECO:0000313" key="14">
    <source>
        <dbReference type="Proteomes" id="UP000663854"/>
    </source>
</evidence>
<evidence type="ECO:0000256" key="4">
    <source>
        <dbReference type="ARBA" id="ARBA00022656"/>
    </source>
</evidence>
<evidence type="ECO:0000256" key="6">
    <source>
        <dbReference type="ARBA" id="ARBA00022679"/>
    </source>
</evidence>
<dbReference type="GO" id="GO:0016779">
    <property type="term" value="F:nucleotidyltransferase activity"/>
    <property type="evidence" value="ECO:0007669"/>
    <property type="project" value="UniProtKB-KW"/>
</dbReference>
<keyword evidence="7" id="KW-0548">Nucleotidyltransferase</keyword>
<evidence type="ECO:0000256" key="11">
    <source>
        <dbReference type="SAM" id="MobiDB-lite"/>
    </source>
</evidence>
<evidence type="ECO:0000256" key="9">
    <source>
        <dbReference type="ARBA" id="ARBA00047597"/>
    </source>
</evidence>
<evidence type="ECO:0000256" key="3">
    <source>
        <dbReference type="ARBA" id="ARBA00022525"/>
    </source>
</evidence>
<evidence type="ECO:0000256" key="8">
    <source>
        <dbReference type="ARBA" id="ARBA00023026"/>
    </source>
</evidence>
<evidence type="ECO:0000256" key="1">
    <source>
        <dbReference type="ARBA" id="ARBA00004613"/>
    </source>
</evidence>
<keyword evidence="4" id="KW-0800">Toxin</keyword>
<feature type="compositionally biased region" description="Low complexity" evidence="11">
    <location>
        <begin position="281"/>
        <end position="300"/>
    </location>
</feature>
<dbReference type="EC" id="2.4.2.31" evidence="10"/>
<dbReference type="GO" id="GO:0090729">
    <property type="term" value="F:toxin activity"/>
    <property type="evidence" value="ECO:0007669"/>
    <property type="project" value="UniProtKB-KW"/>
</dbReference>